<name>A0A9D4B0W0_9SAUR</name>
<dbReference type="AlphaFoldDB" id="A0A9D4B0W0"/>
<sequence length="133" mass="14734">MAKFEGVLPEASKKEFQSILDEGMTMPRVALQMVLDAADDAAHTMASSISMRRASWLLLSGLSAEAQQSMQDLPFGGRTLSAEKTDSKLHDLKDTCTTLKTLCLYVPAPARKWFKLQQPQDQGSQPQQDQPHK</sequence>
<protein>
    <submittedName>
        <fullName evidence="1">Uncharacterized protein</fullName>
    </submittedName>
</protein>
<accession>A0A9D4B0W0</accession>
<dbReference type="EMBL" id="JAHDVG010000474">
    <property type="protein sequence ID" value="KAH1177568.1"/>
    <property type="molecule type" value="Genomic_DNA"/>
</dbReference>
<comment type="caution">
    <text evidence="1">The sequence shown here is derived from an EMBL/GenBank/DDBJ whole genome shotgun (WGS) entry which is preliminary data.</text>
</comment>
<keyword evidence="2" id="KW-1185">Reference proteome</keyword>
<dbReference type="Gene3D" id="1.10.287.3160">
    <property type="match status" value="1"/>
</dbReference>
<organism evidence="1 2">
    <name type="scientific">Mauremys mutica</name>
    <name type="common">yellowpond turtle</name>
    <dbReference type="NCBI Taxonomy" id="74926"/>
    <lineage>
        <taxon>Eukaryota</taxon>
        <taxon>Metazoa</taxon>
        <taxon>Chordata</taxon>
        <taxon>Craniata</taxon>
        <taxon>Vertebrata</taxon>
        <taxon>Euteleostomi</taxon>
        <taxon>Archelosauria</taxon>
        <taxon>Testudinata</taxon>
        <taxon>Testudines</taxon>
        <taxon>Cryptodira</taxon>
        <taxon>Durocryptodira</taxon>
        <taxon>Testudinoidea</taxon>
        <taxon>Geoemydidae</taxon>
        <taxon>Geoemydinae</taxon>
        <taxon>Mauremys</taxon>
    </lineage>
</organism>
<gene>
    <name evidence="1" type="ORF">KIL84_011270</name>
</gene>
<evidence type="ECO:0000313" key="2">
    <source>
        <dbReference type="Proteomes" id="UP000827986"/>
    </source>
</evidence>
<evidence type="ECO:0000313" key="1">
    <source>
        <dbReference type="EMBL" id="KAH1177568.1"/>
    </source>
</evidence>
<reference evidence="1" key="1">
    <citation type="submission" date="2021-09" db="EMBL/GenBank/DDBJ databases">
        <title>The genome of Mauremys mutica provides insights into the evolution of semi-aquatic lifestyle.</title>
        <authorList>
            <person name="Gong S."/>
            <person name="Gao Y."/>
        </authorList>
    </citation>
    <scope>NUCLEOTIDE SEQUENCE</scope>
    <source>
        <strain evidence="1">MM-2020</strain>
        <tissue evidence="1">Muscle</tissue>
    </source>
</reference>
<proteinExistence type="predicted"/>
<dbReference type="Proteomes" id="UP000827986">
    <property type="component" value="Unassembled WGS sequence"/>
</dbReference>